<name>A0A5E8AYM9_9ASCO</name>
<feature type="compositionally biased region" description="Low complexity" evidence="7">
    <location>
        <begin position="339"/>
        <end position="350"/>
    </location>
</feature>
<keyword evidence="4" id="KW-0256">Endoplasmic reticulum</keyword>
<sequence length="476" mass="48988">MSVAPPRTAPAKKPPAFVLSSPESGPSNSPSPTFDPTTTPALTAATAAAAAAAAAVTAATNATSCSSSSSSSYSSTVPLEKSQSYVNLTTSALQGVFGSHASLAELAGDVPSPRPGRSTIAAAAVATSSSRLNQSSSFNTQLHPSISSSSTTTNEDSLDLAAANYLLENPRPRTRRPSSSSSFSVGGNKPNGTSFDKSQQNGGRPGSSGSDTIFPATYLAADGSVARRSVSAIALRLGALFAIGVAYGQLAKNLHDNQQVSTRIFTLDPTSTSPTLRSLVLFSAIWGLQAVVLGVLLPTVDKKFPQGSIKPATLSTLINAATSAAAASSASPSAPPLRPTSVDSAAAAATAEEEKEQQQEKGGTDWVSVIRGSAAFLGVAYGVRKLPWESSSQVAFLWSCLNPILWFLFDGTRNGFIVSASTAIIETIGFSFFFSSHLPPFDLAGGVYLSVVTWVASVLFCCSICFGNLGRRILSN</sequence>
<evidence type="ECO:0000256" key="5">
    <source>
        <dbReference type="ARBA" id="ARBA00022989"/>
    </source>
</evidence>
<dbReference type="GO" id="GO:0005789">
    <property type="term" value="C:endoplasmic reticulum membrane"/>
    <property type="evidence" value="ECO:0007669"/>
    <property type="project" value="UniProtKB-SubCell"/>
</dbReference>
<keyword evidence="3 8" id="KW-0812">Transmembrane</keyword>
<dbReference type="GO" id="GO:0016126">
    <property type="term" value="P:sterol biosynthetic process"/>
    <property type="evidence" value="ECO:0007669"/>
    <property type="project" value="TreeGrafter"/>
</dbReference>
<organism evidence="9 10">
    <name type="scientific">Magnusiomyces paraingens</name>
    <dbReference type="NCBI Taxonomy" id="2606893"/>
    <lineage>
        <taxon>Eukaryota</taxon>
        <taxon>Fungi</taxon>
        <taxon>Dikarya</taxon>
        <taxon>Ascomycota</taxon>
        <taxon>Saccharomycotina</taxon>
        <taxon>Dipodascomycetes</taxon>
        <taxon>Dipodascales</taxon>
        <taxon>Dipodascaceae</taxon>
        <taxon>Magnusiomyces</taxon>
    </lineage>
</organism>
<protein>
    <submittedName>
        <fullName evidence="9">Uncharacterized protein</fullName>
    </submittedName>
</protein>
<dbReference type="Pfam" id="PF07281">
    <property type="entry name" value="INSIG"/>
    <property type="match status" value="1"/>
</dbReference>
<evidence type="ECO:0000256" key="3">
    <source>
        <dbReference type="ARBA" id="ARBA00022692"/>
    </source>
</evidence>
<comment type="subcellular location">
    <subcellularLocation>
        <location evidence="1">Endoplasmic reticulum membrane</location>
        <topology evidence="1">Multi-pass membrane protein</topology>
    </subcellularLocation>
</comment>
<feature type="compositionally biased region" description="Polar residues" evidence="7">
    <location>
        <begin position="190"/>
        <end position="210"/>
    </location>
</feature>
<dbReference type="EMBL" id="CABVLU010000001">
    <property type="protein sequence ID" value="VVT43858.1"/>
    <property type="molecule type" value="Genomic_DNA"/>
</dbReference>
<feature type="transmembrane region" description="Helical" evidence="8">
    <location>
        <begin position="233"/>
        <end position="250"/>
    </location>
</feature>
<dbReference type="OrthoDB" id="205546at2759"/>
<keyword evidence="5 8" id="KW-1133">Transmembrane helix</keyword>
<comment type="similarity">
    <text evidence="2">Belongs to the INSIG family.</text>
</comment>
<feature type="transmembrane region" description="Helical" evidence="8">
    <location>
        <begin position="279"/>
        <end position="300"/>
    </location>
</feature>
<evidence type="ECO:0000256" key="7">
    <source>
        <dbReference type="SAM" id="MobiDB-lite"/>
    </source>
</evidence>
<dbReference type="PANTHER" id="PTHR15301:SF3">
    <property type="entry name" value="PROTEIN NSG1-RELATED"/>
    <property type="match status" value="1"/>
</dbReference>
<keyword evidence="6 8" id="KW-0472">Membrane</keyword>
<accession>A0A5E8AYM9</accession>
<feature type="transmembrane region" description="Helical" evidence="8">
    <location>
        <begin position="416"/>
        <end position="435"/>
    </location>
</feature>
<evidence type="ECO:0000256" key="1">
    <source>
        <dbReference type="ARBA" id="ARBA00004477"/>
    </source>
</evidence>
<feature type="region of interest" description="Disordered" evidence="7">
    <location>
        <begin position="1"/>
        <end position="40"/>
    </location>
</feature>
<evidence type="ECO:0000313" key="9">
    <source>
        <dbReference type="EMBL" id="VVT43858.1"/>
    </source>
</evidence>
<dbReference type="Proteomes" id="UP000398389">
    <property type="component" value="Unassembled WGS sequence"/>
</dbReference>
<gene>
    <name evidence="9" type="ORF">SAPINGB_P000181</name>
</gene>
<evidence type="ECO:0000256" key="6">
    <source>
        <dbReference type="ARBA" id="ARBA00023136"/>
    </source>
</evidence>
<evidence type="ECO:0000313" key="10">
    <source>
        <dbReference type="Proteomes" id="UP000398389"/>
    </source>
</evidence>
<dbReference type="GeneID" id="43579005"/>
<feature type="region of interest" description="Disordered" evidence="7">
    <location>
        <begin position="328"/>
        <end position="363"/>
    </location>
</feature>
<dbReference type="InterPro" id="IPR025929">
    <property type="entry name" value="INSIG_fam"/>
</dbReference>
<evidence type="ECO:0000256" key="8">
    <source>
        <dbReference type="SAM" id="Phobius"/>
    </source>
</evidence>
<reference evidence="9 10" key="1">
    <citation type="submission" date="2019-09" db="EMBL/GenBank/DDBJ databases">
        <authorList>
            <person name="Brejova B."/>
        </authorList>
    </citation>
    <scope>NUCLEOTIDE SEQUENCE [LARGE SCALE GENOMIC DNA]</scope>
</reference>
<evidence type="ECO:0000256" key="2">
    <source>
        <dbReference type="ARBA" id="ARBA00007475"/>
    </source>
</evidence>
<dbReference type="AlphaFoldDB" id="A0A5E8AYM9"/>
<proteinExistence type="inferred from homology"/>
<feature type="compositionally biased region" description="Polar residues" evidence="7">
    <location>
        <begin position="138"/>
        <end position="155"/>
    </location>
</feature>
<keyword evidence="10" id="KW-1185">Reference proteome</keyword>
<dbReference type="RefSeq" id="XP_031850796.1">
    <property type="nucleotide sequence ID" value="XM_031994905.1"/>
</dbReference>
<dbReference type="PANTHER" id="PTHR15301">
    <property type="entry name" value="INSULIN-INDUCED GENE 1"/>
    <property type="match status" value="1"/>
</dbReference>
<feature type="transmembrane region" description="Helical" evidence="8">
    <location>
        <begin position="447"/>
        <end position="469"/>
    </location>
</feature>
<feature type="region of interest" description="Disordered" evidence="7">
    <location>
        <begin position="132"/>
        <end position="210"/>
    </location>
</feature>
<evidence type="ECO:0000256" key="4">
    <source>
        <dbReference type="ARBA" id="ARBA00022824"/>
    </source>
</evidence>